<keyword evidence="6 10" id="KW-0406">Ion transport</keyword>
<dbReference type="OrthoDB" id="7801681at2"/>
<keyword evidence="9 10" id="KW-0998">Cell outer membrane</keyword>
<evidence type="ECO:0000256" key="6">
    <source>
        <dbReference type="ARBA" id="ARBA00023065"/>
    </source>
</evidence>
<proteinExistence type="inferred from homology"/>
<dbReference type="GO" id="GO:0009279">
    <property type="term" value="C:cell outer membrane"/>
    <property type="evidence" value="ECO:0007669"/>
    <property type="project" value="UniProtKB-SubCell"/>
</dbReference>
<dbReference type="SUPFAM" id="SSF56935">
    <property type="entry name" value="Porins"/>
    <property type="match status" value="1"/>
</dbReference>
<comment type="domain">
    <text evidence="10">Consists of 16-stranded beta-barrel sheets, with large surface-exposed loops, that form a transmembrane pore at the center of each barrel. The pore is partially ocluded by a peptide loop that folds into the pore lumen.</text>
</comment>
<name>A0A327JQ85_9HYPH</name>
<comment type="similarity">
    <text evidence="1 10">Belongs to the alphaproteobacteria porin family.</text>
</comment>
<keyword evidence="7 10" id="KW-0626">Porin</keyword>
<dbReference type="GO" id="GO:0015288">
    <property type="term" value="F:porin activity"/>
    <property type="evidence" value="ECO:0007669"/>
    <property type="project" value="UniProtKB-KW"/>
</dbReference>
<dbReference type="GO" id="GO:0006811">
    <property type="term" value="P:monoatomic ion transport"/>
    <property type="evidence" value="ECO:0007669"/>
    <property type="project" value="UniProtKB-KW"/>
</dbReference>
<evidence type="ECO:0000256" key="7">
    <source>
        <dbReference type="ARBA" id="ARBA00023114"/>
    </source>
</evidence>
<evidence type="ECO:0000313" key="11">
    <source>
        <dbReference type="EMBL" id="RAI27032.1"/>
    </source>
</evidence>
<feature type="signal peptide" evidence="10">
    <location>
        <begin position="1"/>
        <end position="21"/>
    </location>
</feature>
<gene>
    <name evidence="11" type="ORF">CH339_11890</name>
</gene>
<dbReference type="EMBL" id="NPEV01000023">
    <property type="protein sequence ID" value="RAI27032.1"/>
    <property type="molecule type" value="Genomic_DNA"/>
</dbReference>
<evidence type="ECO:0000256" key="3">
    <source>
        <dbReference type="ARBA" id="ARBA00022452"/>
    </source>
</evidence>
<keyword evidence="12" id="KW-1185">Reference proteome</keyword>
<comment type="caution">
    <text evidence="11">The sequence shown here is derived from an EMBL/GenBank/DDBJ whole genome shotgun (WGS) entry which is preliminary data.</text>
</comment>
<keyword evidence="2 10" id="KW-0813">Transport</keyword>
<keyword evidence="3 10" id="KW-1134">Transmembrane beta strand</keyword>
<evidence type="ECO:0000313" key="12">
    <source>
        <dbReference type="Proteomes" id="UP000249299"/>
    </source>
</evidence>
<organism evidence="11 12">
    <name type="scientific">Rhodobium orientis</name>
    <dbReference type="NCBI Taxonomy" id="34017"/>
    <lineage>
        <taxon>Bacteria</taxon>
        <taxon>Pseudomonadati</taxon>
        <taxon>Pseudomonadota</taxon>
        <taxon>Alphaproteobacteria</taxon>
        <taxon>Hyphomicrobiales</taxon>
        <taxon>Rhodobiaceae</taxon>
        <taxon>Rhodobium</taxon>
    </lineage>
</organism>
<dbReference type="Proteomes" id="UP000249299">
    <property type="component" value="Unassembled WGS sequence"/>
</dbReference>
<accession>A0A327JQ85</accession>
<keyword evidence="5 10" id="KW-0732">Signal</keyword>
<dbReference type="InterPro" id="IPR003684">
    <property type="entry name" value="Porin_alphabac"/>
</dbReference>
<dbReference type="RefSeq" id="WP_111434579.1">
    <property type="nucleotide sequence ID" value="NZ_JACIGG010000025.1"/>
</dbReference>
<dbReference type="GO" id="GO:0046930">
    <property type="term" value="C:pore complex"/>
    <property type="evidence" value="ECO:0007669"/>
    <property type="project" value="UniProtKB-KW"/>
</dbReference>
<comment type="function">
    <text evidence="10">Forms passive diffusion pores that allow small molecular weight hydrophilic materials across the outer membrane.</text>
</comment>
<protein>
    <recommendedName>
        <fullName evidence="10">Porin</fullName>
    </recommendedName>
</protein>
<evidence type="ECO:0000256" key="8">
    <source>
        <dbReference type="ARBA" id="ARBA00023136"/>
    </source>
</evidence>
<keyword evidence="8 10" id="KW-0472">Membrane</keyword>
<feature type="chain" id="PRO_5016194461" description="Porin" evidence="10">
    <location>
        <begin position="22"/>
        <end position="422"/>
    </location>
</feature>
<keyword evidence="4 10" id="KW-0812">Transmembrane</keyword>
<evidence type="ECO:0000256" key="10">
    <source>
        <dbReference type="RuleBase" id="RU364005"/>
    </source>
</evidence>
<reference evidence="11 12" key="1">
    <citation type="submission" date="2017-07" db="EMBL/GenBank/DDBJ databases">
        <title>Draft Genome Sequences of Select Purple Nonsulfur Bacteria.</title>
        <authorList>
            <person name="Lasarre B."/>
            <person name="Mckinlay J.B."/>
        </authorList>
    </citation>
    <scope>NUCLEOTIDE SEQUENCE [LARGE SCALE GENOMIC DNA]</scope>
    <source>
        <strain evidence="11 12">DSM 11290</strain>
    </source>
</reference>
<comment type="subcellular location">
    <subcellularLocation>
        <location evidence="10">Cell outer membrane</location>
        <topology evidence="10">Multi-pass membrane protein</topology>
    </subcellularLocation>
</comment>
<evidence type="ECO:0000256" key="1">
    <source>
        <dbReference type="ARBA" id="ARBA00009521"/>
    </source>
</evidence>
<evidence type="ECO:0000256" key="2">
    <source>
        <dbReference type="ARBA" id="ARBA00022448"/>
    </source>
</evidence>
<evidence type="ECO:0000256" key="4">
    <source>
        <dbReference type="ARBA" id="ARBA00022692"/>
    </source>
</evidence>
<dbReference type="AlphaFoldDB" id="A0A327JQ85"/>
<evidence type="ECO:0000256" key="5">
    <source>
        <dbReference type="ARBA" id="ARBA00022729"/>
    </source>
</evidence>
<dbReference type="Pfam" id="PF02530">
    <property type="entry name" value="Porin_2"/>
    <property type="match status" value="1"/>
</dbReference>
<sequence length="422" mass="45631">MKIKSLLLGAAGALAITGAQAADLPVAPEPVDYVRVCDAFGTGFFYIPGTETCLRVGGRIRADYYVWGNEVTYDRSANALGSFGSSRGRNANYSSTRARAYLRLDSRTNTEFGLLRTYAQVYWTADSYGGTNTTMDYGFIQWGGLTAGRTDSFFQFWTGATYEKLDNSLQDSDTNVLAYTAAFGNGFSASVSIEDGTYSRMGVLNGRWSRFVSATGAIPAGVPMDAYGGHWWPDLVANLNVSQGWGSAQVMAALHDVRDGIGGRDDSELGWAVGAGVIFNLPMIAAGDTIALQAAYADGATSYVTPSTNGWRTAYDAARRLGGDFVTTEAWSIGGGFTHYWMPNLSSGLTVTYANIDQWDGICVAPRRGCGDFDEWDIQGNLVWSPASGFEIGVEVDYEYVEPDVGDEHDDVVGLLRFQRTF</sequence>
<evidence type="ECO:0000256" key="9">
    <source>
        <dbReference type="ARBA" id="ARBA00023237"/>
    </source>
</evidence>